<name>A0AAE3CKG3_9PROT</name>
<evidence type="ECO:0000313" key="2">
    <source>
        <dbReference type="Proteomes" id="UP001197378"/>
    </source>
</evidence>
<reference evidence="1" key="1">
    <citation type="journal article" date="2021" name="ISME J.">
        <title>Genomic evolution of the class Acidithiobacillia: deep-branching Proteobacteria living in extreme acidic conditions.</title>
        <authorList>
            <person name="Moya-Beltran A."/>
            <person name="Beard S."/>
            <person name="Rojas-Villalobos C."/>
            <person name="Issotta F."/>
            <person name="Gallardo Y."/>
            <person name="Ulloa R."/>
            <person name="Giaveno A."/>
            <person name="Degli Esposti M."/>
            <person name="Johnson D.B."/>
            <person name="Quatrini R."/>
        </authorList>
    </citation>
    <scope>NUCLEOTIDE SEQUENCE</scope>
    <source>
        <strain evidence="1">VAN18-1</strain>
    </source>
</reference>
<protein>
    <submittedName>
        <fullName evidence="1">Uncharacterized protein</fullName>
    </submittedName>
</protein>
<accession>A0AAE3CKG3</accession>
<dbReference type="Proteomes" id="UP001197378">
    <property type="component" value="Unassembled WGS sequence"/>
</dbReference>
<evidence type="ECO:0000313" key="1">
    <source>
        <dbReference type="EMBL" id="MBU2788450.1"/>
    </source>
</evidence>
<proteinExistence type="predicted"/>
<comment type="caution">
    <text evidence="1">The sequence shown here is derived from an EMBL/GenBank/DDBJ whole genome shotgun (WGS) entry which is preliminary data.</text>
</comment>
<dbReference type="EMBL" id="JAAXYO010000149">
    <property type="protein sequence ID" value="MBU2788450.1"/>
    <property type="molecule type" value="Genomic_DNA"/>
</dbReference>
<dbReference type="RefSeq" id="WP_215885640.1">
    <property type="nucleotide sequence ID" value="NZ_JAAXYO010000149.1"/>
</dbReference>
<organism evidence="1 2">
    <name type="scientific">Igneacidithiobacillus copahuensis</name>
    <dbReference type="NCBI Taxonomy" id="2724909"/>
    <lineage>
        <taxon>Bacteria</taxon>
        <taxon>Pseudomonadati</taxon>
        <taxon>Pseudomonadota</taxon>
        <taxon>Acidithiobacillia</taxon>
        <taxon>Acidithiobacillales</taxon>
        <taxon>Acidithiobacillaceae</taxon>
        <taxon>Igneacidithiobacillus</taxon>
    </lineage>
</organism>
<keyword evidence="2" id="KW-1185">Reference proteome</keyword>
<gene>
    <name evidence="1" type="ORF">HFQ13_09620</name>
</gene>
<sequence length="106" mass="11722">MATDARLNVGILQHPKIKKLGYRLGPQGPLSYIALILWVAANKPDGDLSGMEADDIELAIDWPEEPGVFFNALIEFRLLDETNPGHYAMHGWAERNPWVAGRGGRA</sequence>
<dbReference type="AlphaFoldDB" id="A0AAE3CKG3"/>